<feature type="compositionally biased region" description="Low complexity" evidence="1">
    <location>
        <begin position="362"/>
        <end position="381"/>
    </location>
</feature>
<dbReference type="InterPro" id="IPR036265">
    <property type="entry name" value="HIT-like_sf"/>
</dbReference>
<comment type="caution">
    <text evidence="2">The sequence shown here is derived from an EMBL/GenBank/DDBJ whole genome shotgun (WGS) entry which is preliminary data.</text>
</comment>
<dbReference type="AlphaFoldDB" id="A0A250WUA4"/>
<dbReference type="Proteomes" id="UP000232323">
    <property type="component" value="Unassembled WGS sequence"/>
</dbReference>
<evidence type="ECO:0000313" key="3">
    <source>
        <dbReference type="Proteomes" id="UP000232323"/>
    </source>
</evidence>
<proteinExistence type="predicted"/>
<sequence length="573" mass="61157">MGSAICAVGEQLSLKYNVAEDNRQQVMCITNKLTGGQTWFNEVRSKKPQTFKAVSTGASATSEQQMLPSNNPTPEASATSSSLDTTNGGQNCDFCKWREMTAQDTFGRLEREHAVTGSNLFKYAEPCHGLVLFKHHDPLHFTEEQLKDFLIVSEEWYMKSHILHPDAAHAFLIWNCMARAGASQYHGHGQLMLTRTPLPVQAGWEATSVAYTKEAASVASYTKEHLLAVENCRNRNTATAAPSLEPSRSAQAVAAGVAAGSHDLLEASMAQDLLAAHRAVGLLRCVEVQEEVCHNGMDDSRAWIAASICPLKDMEVMIAGTHLSSPAFIKALHCALRALIDRLGSQSFNVGIFNIDPTGATAAAASSSNDSGNNSSNGEGAIFTPRQEGDEGHITCPDGGGDEGHITCPDGGGDVGHITCPDGGGDEGHTCHPDGGLLKQAEGRIRHCCHNNWDHALFISHPATSSMTFHTTCCKGSSSSKAADQAVTSGDSFRSSGAYDQQDHNSVVEAHYYAARKSLVSHKPIIARIVSRGRVGQVASDFGCLEVVGGASIGHTDPFRVMAAIDQELTSVN</sequence>
<dbReference type="OrthoDB" id="5945460at2759"/>
<name>A0A250WUA4_9CHLO</name>
<evidence type="ECO:0000313" key="2">
    <source>
        <dbReference type="EMBL" id="GAX74398.1"/>
    </source>
</evidence>
<feature type="region of interest" description="Disordered" evidence="1">
    <location>
        <begin position="54"/>
        <end position="86"/>
    </location>
</feature>
<reference evidence="2 3" key="1">
    <citation type="submission" date="2017-08" db="EMBL/GenBank/DDBJ databases">
        <title>Acidophilic green algal genome provides insights into adaptation to an acidic environment.</title>
        <authorList>
            <person name="Hirooka S."/>
            <person name="Hirose Y."/>
            <person name="Kanesaki Y."/>
            <person name="Higuchi S."/>
            <person name="Fujiwara T."/>
            <person name="Onuma R."/>
            <person name="Era A."/>
            <person name="Ohbayashi R."/>
            <person name="Uzuka A."/>
            <person name="Nozaki H."/>
            <person name="Yoshikawa H."/>
            <person name="Miyagishima S.Y."/>
        </authorList>
    </citation>
    <scope>NUCLEOTIDE SEQUENCE [LARGE SCALE GENOMIC DNA]</scope>
    <source>
        <strain evidence="2 3">NIES-2499</strain>
    </source>
</reference>
<dbReference type="SUPFAM" id="SSF54197">
    <property type="entry name" value="HIT-like"/>
    <property type="match status" value="1"/>
</dbReference>
<keyword evidence="3" id="KW-1185">Reference proteome</keyword>
<gene>
    <name evidence="2" type="ORF">CEUSTIGMA_g1846.t1</name>
</gene>
<feature type="region of interest" description="Disordered" evidence="1">
    <location>
        <begin position="362"/>
        <end position="400"/>
    </location>
</feature>
<dbReference type="EMBL" id="BEGY01000007">
    <property type="protein sequence ID" value="GAX74398.1"/>
    <property type="molecule type" value="Genomic_DNA"/>
</dbReference>
<organism evidence="2 3">
    <name type="scientific">Chlamydomonas eustigma</name>
    <dbReference type="NCBI Taxonomy" id="1157962"/>
    <lineage>
        <taxon>Eukaryota</taxon>
        <taxon>Viridiplantae</taxon>
        <taxon>Chlorophyta</taxon>
        <taxon>core chlorophytes</taxon>
        <taxon>Chlorophyceae</taxon>
        <taxon>CS clade</taxon>
        <taxon>Chlamydomonadales</taxon>
        <taxon>Chlamydomonadaceae</taxon>
        <taxon>Chlamydomonas</taxon>
    </lineage>
</organism>
<evidence type="ECO:0000256" key="1">
    <source>
        <dbReference type="SAM" id="MobiDB-lite"/>
    </source>
</evidence>
<accession>A0A250WUA4</accession>
<protein>
    <submittedName>
        <fullName evidence="2">Uncharacterized protein</fullName>
    </submittedName>
</protein>